<feature type="region of interest" description="Disordered" evidence="1">
    <location>
        <begin position="26"/>
        <end position="57"/>
    </location>
</feature>
<organism evidence="2 3">
    <name type="scientific">Actinidia rufa</name>
    <dbReference type="NCBI Taxonomy" id="165716"/>
    <lineage>
        <taxon>Eukaryota</taxon>
        <taxon>Viridiplantae</taxon>
        <taxon>Streptophyta</taxon>
        <taxon>Embryophyta</taxon>
        <taxon>Tracheophyta</taxon>
        <taxon>Spermatophyta</taxon>
        <taxon>Magnoliopsida</taxon>
        <taxon>eudicotyledons</taxon>
        <taxon>Gunneridae</taxon>
        <taxon>Pentapetalae</taxon>
        <taxon>asterids</taxon>
        <taxon>Ericales</taxon>
        <taxon>Actinidiaceae</taxon>
        <taxon>Actinidia</taxon>
    </lineage>
</organism>
<protein>
    <submittedName>
        <fullName evidence="2">Uncharacterized protein</fullName>
    </submittedName>
</protein>
<evidence type="ECO:0000256" key="1">
    <source>
        <dbReference type="SAM" id="MobiDB-lite"/>
    </source>
</evidence>
<dbReference type="AlphaFoldDB" id="A0A7J0G3F2"/>
<evidence type="ECO:0000313" key="2">
    <source>
        <dbReference type="EMBL" id="GFZ05299.1"/>
    </source>
</evidence>
<dbReference type="EMBL" id="BJWL01000017">
    <property type="protein sequence ID" value="GFZ05299.1"/>
    <property type="molecule type" value="Genomic_DNA"/>
</dbReference>
<name>A0A7J0G3F2_9ERIC</name>
<feature type="compositionally biased region" description="Basic and acidic residues" evidence="1">
    <location>
        <begin position="37"/>
        <end position="47"/>
    </location>
</feature>
<sequence length="99" mass="11027">MSEKVSKGMPITKTTAINTLKDYATLSRSEGQKKRRKEVEELRRRESAVGGSGQTTRVKIPSLQAALEQQGQKLDAFIASTDARLKNIEEHAKRNTTIL</sequence>
<gene>
    <name evidence="2" type="ORF">Acr_17g0008710</name>
</gene>
<reference evidence="2 3" key="1">
    <citation type="submission" date="2019-07" db="EMBL/GenBank/DDBJ databases">
        <title>De Novo Assembly of kiwifruit Actinidia rufa.</title>
        <authorList>
            <person name="Sugita-Konishi S."/>
            <person name="Sato K."/>
            <person name="Mori E."/>
            <person name="Abe Y."/>
            <person name="Kisaki G."/>
            <person name="Hamano K."/>
            <person name="Suezawa K."/>
            <person name="Otani M."/>
            <person name="Fukuda T."/>
            <person name="Manabe T."/>
            <person name="Gomi K."/>
            <person name="Tabuchi M."/>
            <person name="Akimitsu K."/>
            <person name="Kataoka I."/>
        </authorList>
    </citation>
    <scope>NUCLEOTIDE SEQUENCE [LARGE SCALE GENOMIC DNA]</scope>
    <source>
        <strain evidence="3">cv. Fuchu</strain>
    </source>
</reference>
<dbReference type="Proteomes" id="UP000585474">
    <property type="component" value="Unassembled WGS sequence"/>
</dbReference>
<evidence type="ECO:0000313" key="3">
    <source>
        <dbReference type="Proteomes" id="UP000585474"/>
    </source>
</evidence>
<accession>A0A7J0G3F2</accession>
<proteinExistence type="predicted"/>
<keyword evidence="3" id="KW-1185">Reference proteome</keyword>
<comment type="caution">
    <text evidence="2">The sequence shown here is derived from an EMBL/GenBank/DDBJ whole genome shotgun (WGS) entry which is preliminary data.</text>
</comment>